<reference evidence="5 6" key="1">
    <citation type="submission" date="2021-02" db="EMBL/GenBank/DDBJ databases">
        <title>Genome assembly of Pseudopithomyces chartarum.</title>
        <authorList>
            <person name="Jauregui R."/>
            <person name="Singh J."/>
            <person name="Voisey C."/>
        </authorList>
    </citation>
    <scope>NUCLEOTIDE SEQUENCE [LARGE SCALE GENOMIC DNA]</scope>
    <source>
        <strain evidence="5 6">AGR01</strain>
    </source>
</reference>
<dbReference type="PANTHER" id="PTHR11820:SF100">
    <property type="entry name" value="FUMARYLACETOACETATE HYDROLASE FAMILY PROTEIN (AFU_ORTHOLOGUE AFUA_4G01490)"/>
    <property type="match status" value="1"/>
</dbReference>
<evidence type="ECO:0000259" key="4">
    <source>
        <dbReference type="Pfam" id="PF01557"/>
    </source>
</evidence>
<organism evidence="5 6">
    <name type="scientific">Pseudopithomyces chartarum</name>
    <dbReference type="NCBI Taxonomy" id="1892770"/>
    <lineage>
        <taxon>Eukaryota</taxon>
        <taxon>Fungi</taxon>
        <taxon>Dikarya</taxon>
        <taxon>Ascomycota</taxon>
        <taxon>Pezizomycotina</taxon>
        <taxon>Dothideomycetes</taxon>
        <taxon>Pleosporomycetidae</taxon>
        <taxon>Pleosporales</taxon>
        <taxon>Massarineae</taxon>
        <taxon>Didymosphaeriaceae</taxon>
        <taxon>Pseudopithomyces</taxon>
    </lineage>
</organism>
<dbReference type="Proteomes" id="UP001280581">
    <property type="component" value="Unassembled WGS sequence"/>
</dbReference>
<evidence type="ECO:0000256" key="1">
    <source>
        <dbReference type="ARBA" id="ARBA00010211"/>
    </source>
</evidence>
<dbReference type="FunFam" id="3.90.850.10:FF:000002">
    <property type="entry name" value="2-hydroxyhepta-2,4-diene-1,7-dioate isomerase"/>
    <property type="match status" value="1"/>
</dbReference>
<feature type="region of interest" description="Disordered" evidence="3">
    <location>
        <begin position="346"/>
        <end position="366"/>
    </location>
</feature>
<comment type="similarity">
    <text evidence="1">Belongs to the FAH family.</text>
</comment>
<dbReference type="InterPro" id="IPR036663">
    <property type="entry name" value="Fumarylacetoacetase_C_sf"/>
</dbReference>
<dbReference type="GO" id="GO:0050163">
    <property type="term" value="F:oxaloacetate tautomerase activity"/>
    <property type="evidence" value="ECO:0007669"/>
    <property type="project" value="UniProtKB-ARBA"/>
</dbReference>
<dbReference type="PANTHER" id="PTHR11820">
    <property type="entry name" value="ACYLPYRUVASE"/>
    <property type="match status" value="1"/>
</dbReference>
<gene>
    <name evidence="5" type="ORF">GRF29_1g3518584</name>
</gene>
<feature type="region of interest" description="Disordered" evidence="3">
    <location>
        <begin position="407"/>
        <end position="441"/>
    </location>
</feature>
<dbReference type="GO" id="GO:0046872">
    <property type="term" value="F:metal ion binding"/>
    <property type="evidence" value="ECO:0007669"/>
    <property type="project" value="UniProtKB-KW"/>
</dbReference>
<dbReference type="Pfam" id="PF01557">
    <property type="entry name" value="FAA_hydrolase"/>
    <property type="match status" value="1"/>
</dbReference>
<comment type="caution">
    <text evidence="5">The sequence shown here is derived from an EMBL/GenBank/DDBJ whole genome shotgun (WGS) entry which is preliminary data.</text>
</comment>
<dbReference type="SUPFAM" id="SSF56529">
    <property type="entry name" value="FAH"/>
    <property type="match status" value="1"/>
</dbReference>
<dbReference type="InterPro" id="IPR011234">
    <property type="entry name" value="Fumarylacetoacetase-like_C"/>
</dbReference>
<name>A0AAN6M701_9PLEO</name>
<feature type="domain" description="Fumarylacetoacetase-like C-terminal" evidence="4">
    <location>
        <begin position="81"/>
        <end position="292"/>
    </location>
</feature>
<evidence type="ECO:0000313" key="5">
    <source>
        <dbReference type="EMBL" id="KAK3217585.1"/>
    </source>
</evidence>
<dbReference type="EMBL" id="WVTA01000001">
    <property type="protein sequence ID" value="KAK3217585.1"/>
    <property type="molecule type" value="Genomic_DNA"/>
</dbReference>
<evidence type="ECO:0000313" key="6">
    <source>
        <dbReference type="Proteomes" id="UP001280581"/>
    </source>
</evidence>
<keyword evidence="6" id="KW-1185">Reference proteome</keyword>
<dbReference type="AlphaFoldDB" id="A0AAN6M701"/>
<protein>
    <recommendedName>
        <fullName evidence="4">Fumarylacetoacetase-like C-terminal domain-containing protein</fullName>
    </recommendedName>
</protein>
<keyword evidence="2" id="KW-0479">Metal-binding</keyword>
<proteinExistence type="inferred from homology"/>
<sequence length="441" mass="48567">MPSWKRLIRFESTDGKILRGEPILPSPDFDVGKTTEETGLKAKIIDVANDDIFDSATKVTDQEATVKRLLGPVTTDEVPIIRCIGLNFIKHIQEGGRTLPPYPSTFIKANTCLNDHGAPIVIPKLAQDSQADYEGELCFIISKDAKNVSEADAYEYVGGYLCGNDVSSRKLQRDPKLAGTVPQWNFSKGFDTYAPLGPQIVSTEVVPDPSKLYLKTIVNGDVRQSETIDDLCFKIHTIVSYCSQGTTLKKGTVVMTGTPSGVGYAMKEPQFLKPGDIVEVNINAIGTLQNPLRLVTSTYSKPRLVATHGHNIILTFTVPLDPPSLGIPTQPNSYLPTSYRILLSTPRSQPAHRAPHQYGTSRNSTTLRSRFRRFTYPRFSDLRETVPSIPTLIPIVNTLCFPSPSPVHIPHTPHPHPRDRKCNTTAQTPPTRSAPPHKLPG</sequence>
<evidence type="ECO:0000256" key="3">
    <source>
        <dbReference type="SAM" id="MobiDB-lite"/>
    </source>
</evidence>
<accession>A0AAN6M701</accession>
<evidence type="ECO:0000256" key="2">
    <source>
        <dbReference type="ARBA" id="ARBA00022723"/>
    </source>
</evidence>
<dbReference type="GO" id="GO:0006107">
    <property type="term" value="P:oxaloacetate metabolic process"/>
    <property type="evidence" value="ECO:0007669"/>
    <property type="project" value="UniProtKB-ARBA"/>
</dbReference>
<dbReference type="Gene3D" id="3.90.850.10">
    <property type="entry name" value="Fumarylacetoacetase-like, C-terminal domain"/>
    <property type="match status" value="1"/>
</dbReference>